<dbReference type="RefSeq" id="WP_282514723.1">
    <property type="nucleotide sequence ID" value="NZ_JASCIR010000015.1"/>
</dbReference>
<comment type="caution">
    <text evidence="2">The sequence shown here is derived from an EMBL/GenBank/DDBJ whole genome shotgun (WGS) entry which is preliminary data.</text>
</comment>
<gene>
    <name evidence="2" type="ORF">QIS99_18980</name>
</gene>
<evidence type="ECO:0000313" key="3">
    <source>
        <dbReference type="Proteomes" id="UP001224661"/>
    </source>
</evidence>
<name>A0ABT6RUZ8_9ACTN</name>
<keyword evidence="3" id="KW-1185">Reference proteome</keyword>
<dbReference type="EMBL" id="JASCIR010000015">
    <property type="protein sequence ID" value="MDI3388272.1"/>
    <property type="molecule type" value="Genomic_DNA"/>
</dbReference>
<feature type="region of interest" description="Disordered" evidence="1">
    <location>
        <begin position="101"/>
        <end position="128"/>
    </location>
</feature>
<sequence length="128" mass="13814">MTQHANGQPGTASSARPQIRLLPWCGLGGKPAYLVTDDHAHSRLSRLADSMEAVQLGMGTELLGHAEALLGEPKADASELRFLSARLVEALRDALRVADSRGARLPVPETTDEARTHPEHPRTPPHMT</sequence>
<feature type="compositionally biased region" description="Basic and acidic residues" evidence="1">
    <location>
        <begin position="112"/>
        <end position="122"/>
    </location>
</feature>
<evidence type="ECO:0000256" key="1">
    <source>
        <dbReference type="SAM" id="MobiDB-lite"/>
    </source>
</evidence>
<reference evidence="2 3" key="1">
    <citation type="submission" date="2023-05" db="EMBL/GenBank/DDBJ databases">
        <title>Draft genome sequence of Streptomyces sp. B-S-A8 isolated from a cave soil in Thailand.</title>
        <authorList>
            <person name="Chamroensaksri N."/>
            <person name="Muangham S."/>
        </authorList>
    </citation>
    <scope>NUCLEOTIDE SEQUENCE [LARGE SCALE GENOMIC DNA]</scope>
    <source>
        <strain evidence="2 3">B-S-A8</strain>
    </source>
</reference>
<dbReference type="Proteomes" id="UP001224661">
    <property type="component" value="Unassembled WGS sequence"/>
</dbReference>
<protein>
    <submittedName>
        <fullName evidence="2">Uncharacterized protein</fullName>
    </submittedName>
</protein>
<organism evidence="2 3">
    <name type="scientific">Streptomyces solicavernae</name>
    <dbReference type="NCBI Taxonomy" id="3043614"/>
    <lineage>
        <taxon>Bacteria</taxon>
        <taxon>Bacillati</taxon>
        <taxon>Actinomycetota</taxon>
        <taxon>Actinomycetes</taxon>
        <taxon>Kitasatosporales</taxon>
        <taxon>Streptomycetaceae</taxon>
        <taxon>Streptomyces</taxon>
    </lineage>
</organism>
<evidence type="ECO:0000313" key="2">
    <source>
        <dbReference type="EMBL" id="MDI3388272.1"/>
    </source>
</evidence>
<proteinExistence type="predicted"/>
<accession>A0ABT6RUZ8</accession>